<organism evidence="1">
    <name type="scientific">Zea mays</name>
    <name type="common">Maize</name>
    <dbReference type="NCBI Taxonomy" id="4577"/>
    <lineage>
        <taxon>Eukaryota</taxon>
        <taxon>Viridiplantae</taxon>
        <taxon>Streptophyta</taxon>
        <taxon>Embryophyta</taxon>
        <taxon>Tracheophyta</taxon>
        <taxon>Spermatophyta</taxon>
        <taxon>Magnoliopsida</taxon>
        <taxon>Liliopsida</taxon>
        <taxon>Poales</taxon>
        <taxon>Poaceae</taxon>
        <taxon>PACMAD clade</taxon>
        <taxon>Panicoideae</taxon>
        <taxon>Andropogonodae</taxon>
        <taxon>Andropogoneae</taxon>
        <taxon>Tripsacinae</taxon>
        <taxon>Zea</taxon>
    </lineage>
</organism>
<accession>A0A1D6F2K0</accession>
<dbReference type="AlphaFoldDB" id="A0A1D6F2K0"/>
<protein>
    <submittedName>
        <fullName evidence="1">Protein Mo25</fullName>
    </submittedName>
</protein>
<dbReference type="EMBL" id="CM007648">
    <property type="protein sequence ID" value="ONM25644.1"/>
    <property type="molecule type" value="Genomic_DNA"/>
</dbReference>
<gene>
    <name evidence="1" type="ORF">ZEAMMB73_Zm00001d007058</name>
</gene>
<evidence type="ECO:0000313" key="1">
    <source>
        <dbReference type="EMBL" id="ONM25644.1"/>
    </source>
</evidence>
<reference evidence="1" key="1">
    <citation type="submission" date="2015-12" db="EMBL/GenBank/DDBJ databases">
        <title>Update maize B73 reference genome by single molecule sequencing technologies.</title>
        <authorList>
            <consortium name="Maize Genome Sequencing Project"/>
            <person name="Ware D."/>
        </authorList>
    </citation>
    <scope>NUCLEOTIDE SEQUENCE [LARGE SCALE GENOMIC DNA]</scope>
    <source>
        <tissue evidence="1">Seedling</tissue>
    </source>
</reference>
<proteinExistence type="predicted"/>
<name>A0A1D6F2K0_MAIZE</name>
<sequence length="74" mass="8106">MMKGRSRAVVRAVSLTHQVTALRVQSSLSVFAGERLVTVYPFSRSCSCGSGSLWHCVCPFLSSEMNGGCYYHDT</sequence>